<dbReference type="PANTHER" id="PTHR45774">
    <property type="entry name" value="BTB/POZ DOMAIN-CONTAINING"/>
    <property type="match status" value="1"/>
</dbReference>
<comment type="caution">
    <text evidence="2">The sequence shown here is derived from an EMBL/GenBank/DDBJ whole genome shotgun (WGS) entry which is preliminary data.</text>
</comment>
<protein>
    <recommendedName>
        <fullName evidence="1">BTB domain-containing protein</fullName>
    </recommendedName>
</protein>
<evidence type="ECO:0000259" key="1">
    <source>
        <dbReference type="PROSITE" id="PS50097"/>
    </source>
</evidence>
<reference evidence="2 3" key="1">
    <citation type="submission" date="2024-03" db="EMBL/GenBank/DDBJ databases">
        <title>Adaptation during the transition from Ophiocordyceps entomopathogen to insect associate is accompanied by gene loss and intensified selection.</title>
        <authorList>
            <person name="Ward C.M."/>
            <person name="Onetto C.A."/>
            <person name="Borneman A.R."/>
        </authorList>
    </citation>
    <scope>NUCLEOTIDE SEQUENCE [LARGE SCALE GENOMIC DNA]</scope>
    <source>
        <strain evidence="2">AWRI1</strain>
        <tissue evidence="2">Single Adult Female</tissue>
    </source>
</reference>
<dbReference type="PROSITE" id="PS50097">
    <property type="entry name" value="BTB"/>
    <property type="match status" value="1"/>
</dbReference>
<dbReference type="Pfam" id="PF00651">
    <property type="entry name" value="BTB"/>
    <property type="match status" value="1"/>
</dbReference>
<dbReference type="Gene3D" id="3.30.710.10">
    <property type="entry name" value="Potassium Channel Kv1.1, Chain A"/>
    <property type="match status" value="1"/>
</dbReference>
<organism evidence="2 3">
    <name type="scientific">Parthenolecanium corni</name>
    <dbReference type="NCBI Taxonomy" id="536013"/>
    <lineage>
        <taxon>Eukaryota</taxon>
        <taxon>Metazoa</taxon>
        <taxon>Ecdysozoa</taxon>
        <taxon>Arthropoda</taxon>
        <taxon>Hexapoda</taxon>
        <taxon>Insecta</taxon>
        <taxon>Pterygota</taxon>
        <taxon>Neoptera</taxon>
        <taxon>Paraneoptera</taxon>
        <taxon>Hemiptera</taxon>
        <taxon>Sternorrhyncha</taxon>
        <taxon>Coccoidea</taxon>
        <taxon>Coccidae</taxon>
        <taxon>Parthenolecanium</taxon>
    </lineage>
</organism>
<dbReference type="Pfam" id="PF07707">
    <property type="entry name" value="BACK"/>
    <property type="match status" value="1"/>
</dbReference>
<dbReference type="SMART" id="SM00225">
    <property type="entry name" value="BTB"/>
    <property type="match status" value="1"/>
</dbReference>
<dbReference type="GO" id="GO:0005829">
    <property type="term" value="C:cytosol"/>
    <property type="evidence" value="ECO:0007669"/>
    <property type="project" value="TreeGrafter"/>
</dbReference>
<sequence>MEPQIGVNYGCIRAEQDIEERLCMMFHHESESDGKPLLPKRWDSLFDNEAGSDVVFLVGTEPETWRFPGHRSILRNNPVFKAMLEGPFAANTESKIVIQDVDGRAFDHLLRYLYHEDVQLQSVGTALMTLYAANKYLCPDLVEICVKYLDENLTKNNVLQIYQHVRLYSTDLNAESESDLLGFPSAPPQDQVLEELQEAGTSSKDEKNDRSMSEWCSLLLWNCYHFIDLHADEVLSEESIEDLTKDALYDIAKRDTLGISSECILFSVVEKWCNRECKRCQLELSDENRKAILGDRLLFSVRYLLMTSEDFLSGPMRSGLFEQMETALILGFILKHPVNGVSPRITPQVVNFLKRARRRESYAPIPLSARTKRIVTSPVKPLVANKIVSKKEKKKKKDDEDRQSKCFSYSLSVLACIFD</sequence>
<dbReference type="SUPFAM" id="SSF54695">
    <property type="entry name" value="POZ domain"/>
    <property type="match status" value="1"/>
</dbReference>
<accession>A0AAN9Y4Z4</accession>
<dbReference type="InterPro" id="IPR000210">
    <property type="entry name" value="BTB/POZ_dom"/>
</dbReference>
<dbReference type="AlphaFoldDB" id="A0AAN9Y4Z4"/>
<dbReference type="InterPro" id="IPR011333">
    <property type="entry name" value="SKP1/BTB/POZ_sf"/>
</dbReference>
<dbReference type="InterPro" id="IPR011705">
    <property type="entry name" value="BACK"/>
</dbReference>
<dbReference type="Gene3D" id="1.25.40.420">
    <property type="match status" value="1"/>
</dbReference>
<dbReference type="GO" id="GO:0022008">
    <property type="term" value="P:neurogenesis"/>
    <property type="evidence" value="ECO:0007669"/>
    <property type="project" value="TreeGrafter"/>
</dbReference>
<evidence type="ECO:0000313" key="3">
    <source>
        <dbReference type="Proteomes" id="UP001367676"/>
    </source>
</evidence>
<dbReference type="PANTHER" id="PTHR45774:SF4">
    <property type="entry name" value="AXUNDEAD, ISOFORM F"/>
    <property type="match status" value="1"/>
</dbReference>
<keyword evidence="3" id="KW-1185">Reference proteome</keyword>
<name>A0AAN9Y4Z4_9HEMI</name>
<gene>
    <name evidence="2" type="ORF">V9T40_002043</name>
</gene>
<evidence type="ECO:0000313" key="2">
    <source>
        <dbReference type="EMBL" id="KAK7590430.1"/>
    </source>
</evidence>
<proteinExistence type="predicted"/>
<dbReference type="Proteomes" id="UP001367676">
    <property type="component" value="Unassembled WGS sequence"/>
</dbReference>
<feature type="domain" description="BTB" evidence="1">
    <location>
        <begin position="52"/>
        <end position="122"/>
    </location>
</feature>
<dbReference type="EMBL" id="JBBCAQ010000022">
    <property type="protein sequence ID" value="KAK7590430.1"/>
    <property type="molecule type" value="Genomic_DNA"/>
</dbReference>